<feature type="non-terminal residue" evidence="2">
    <location>
        <position position="1"/>
    </location>
</feature>
<dbReference type="EMBL" id="JAFBMS010000058">
    <property type="protein sequence ID" value="KAG9339134.1"/>
    <property type="molecule type" value="Genomic_DNA"/>
</dbReference>
<proteinExistence type="predicted"/>
<accession>A0A8T2NGM6</accession>
<sequence>MISAYESTPTFGSGGANMITLQLDEGDIIYIKLRQNMKGRKHLPGRPPAAAMGRREPEEPSWRARFRGPRLPPESVGDMTDCSGKLEEGDKSLTQLSEIKMAADCCFLRYMPPLQESWRPSQSPVCDLPIPQESGQLSWSLLTPWGCTMPDEVPLGSSPWSLDICVQHEGGPSQPVRAGTW</sequence>
<protein>
    <submittedName>
        <fullName evidence="2">Uncharacterized protein</fullName>
    </submittedName>
</protein>
<feature type="region of interest" description="Disordered" evidence="1">
    <location>
        <begin position="40"/>
        <end position="61"/>
    </location>
</feature>
<keyword evidence="3" id="KW-1185">Reference proteome</keyword>
<dbReference type="OrthoDB" id="6154955at2759"/>
<reference evidence="2" key="1">
    <citation type="thesis" date="2021" institute="BYU ScholarsArchive" country="Provo, UT, USA">
        <title>Applications of and Algorithms for Genome Assembly and Genomic Analyses with an Emphasis on Marine Teleosts.</title>
        <authorList>
            <person name="Pickett B.D."/>
        </authorList>
    </citation>
    <scope>NUCLEOTIDE SEQUENCE</scope>
    <source>
        <strain evidence="2">HI-2016</strain>
    </source>
</reference>
<organism evidence="2 3">
    <name type="scientific">Albula glossodonta</name>
    <name type="common">roundjaw bonefish</name>
    <dbReference type="NCBI Taxonomy" id="121402"/>
    <lineage>
        <taxon>Eukaryota</taxon>
        <taxon>Metazoa</taxon>
        <taxon>Chordata</taxon>
        <taxon>Craniata</taxon>
        <taxon>Vertebrata</taxon>
        <taxon>Euteleostomi</taxon>
        <taxon>Actinopterygii</taxon>
        <taxon>Neopterygii</taxon>
        <taxon>Teleostei</taxon>
        <taxon>Albuliformes</taxon>
        <taxon>Albulidae</taxon>
        <taxon>Albula</taxon>
    </lineage>
</organism>
<evidence type="ECO:0000313" key="2">
    <source>
        <dbReference type="EMBL" id="KAG9339134.1"/>
    </source>
</evidence>
<dbReference type="AlphaFoldDB" id="A0A8T2NGM6"/>
<dbReference type="Proteomes" id="UP000824540">
    <property type="component" value="Unassembled WGS sequence"/>
</dbReference>
<gene>
    <name evidence="2" type="ORF">JZ751_024165</name>
</gene>
<comment type="caution">
    <text evidence="2">The sequence shown here is derived from an EMBL/GenBank/DDBJ whole genome shotgun (WGS) entry which is preliminary data.</text>
</comment>
<name>A0A8T2NGM6_9TELE</name>
<evidence type="ECO:0000313" key="3">
    <source>
        <dbReference type="Proteomes" id="UP000824540"/>
    </source>
</evidence>
<evidence type="ECO:0000256" key="1">
    <source>
        <dbReference type="SAM" id="MobiDB-lite"/>
    </source>
</evidence>